<dbReference type="GO" id="GO:0016491">
    <property type="term" value="F:oxidoreductase activity"/>
    <property type="evidence" value="ECO:0007669"/>
    <property type="project" value="InterPro"/>
</dbReference>
<dbReference type="PANTHER" id="PTHR11699">
    <property type="entry name" value="ALDEHYDE DEHYDROGENASE-RELATED"/>
    <property type="match status" value="1"/>
</dbReference>
<dbReference type="AlphaFoldDB" id="A0A8H8DLH0"/>
<dbReference type="InterPro" id="IPR016162">
    <property type="entry name" value="Ald_DH_N"/>
</dbReference>
<evidence type="ECO:0000313" key="4">
    <source>
        <dbReference type="Proteomes" id="UP000673691"/>
    </source>
</evidence>
<reference evidence="3 4" key="1">
    <citation type="journal article" name="Sci. Rep.">
        <title>Genome-scale phylogenetic analyses confirm Olpidium as the closest living zoosporic fungus to the non-flagellated, terrestrial fungi.</title>
        <authorList>
            <person name="Chang Y."/>
            <person name="Rochon D."/>
            <person name="Sekimoto S."/>
            <person name="Wang Y."/>
            <person name="Chovatia M."/>
            <person name="Sandor L."/>
            <person name="Salamov A."/>
            <person name="Grigoriev I.V."/>
            <person name="Stajich J.E."/>
            <person name="Spatafora J.W."/>
        </authorList>
    </citation>
    <scope>NUCLEOTIDE SEQUENCE [LARGE SCALE GENOMIC DNA]</scope>
    <source>
        <strain evidence="3">S191</strain>
    </source>
</reference>
<evidence type="ECO:0000259" key="2">
    <source>
        <dbReference type="Pfam" id="PF00171"/>
    </source>
</evidence>
<accession>A0A8H8DLH0</accession>
<dbReference type="EMBL" id="JAEFCI010001438">
    <property type="protein sequence ID" value="KAG5462909.1"/>
    <property type="molecule type" value="Genomic_DNA"/>
</dbReference>
<dbReference type="InterPro" id="IPR016161">
    <property type="entry name" value="Ald_DH/histidinol_DH"/>
</dbReference>
<dbReference type="OrthoDB" id="5584257at2759"/>
<evidence type="ECO:0000256" key="1">
    <source>
        <dbReference type="ARBA" id="ARBA00009986"/>
    </source>
</evidence>
<comment type="caution">
    <text evidence="3">The sequence shown here is derived from an EMBL/GenBank/DDBJ whole genome shotgun (WGS) entry which is preliminary data.</text>
</comment>
<dbReference type="Proteomes" id="UP000673691">
    <property type="component" value="Unassembled WGS sequence"/>
</dbReference>
<protein>
    <submittedName>
        <fullName evidence="3">Aldehyde/histidinol dehydrogenase</fullName>
    </submittedName>
</protein>
<gene>
    <name evidence="3" type="ORF">BJ554DRAFT_2922</name>
</gene>
<proteinExistence type="inferred from homology"/>
<dbReference type="Pfam" id="PF00171">
    <property type="entry name" value="Aldedh"/>
    <property type="match status" value="1"/>
</dbReference>
<dbReference type="Gene3D" id="3.40.605.10">
    <property type="entry name" value="Aldehyde Dehydrogenase, Chain A, domain 1"/>
    <property type="match status" value="1"/>
</dbReference>
<evidence type="ECO:0000313" key="3">
    <source>
        <dbReference type="EMBL" id="KAG5462909.1"/>
    </source>
</evidence>
<feature type="domain" description="Aldehyde dehydrogenase" evidence="2">
    <location>
        <begin position="36"/>
        <end position="175"/>
    </location>
</feature>
<dbReference type="SUPFAM" id="SSF53720">
    <property type="entry name" value="ALDH-like"/>
    <property type="match status" value="1"/>
</dbReference>
<dbReference type="InterPro" id="IPR015590">
    <property type="entry name" value="Aldehyde_DH_dom"/>
</dbReference>
<sequence length="175" mass="19190">MRPLLGPRRGAERAASSAGNATRAHCPAIVFLNAARPRDIQCFDPATGRSLGVCQADTPADVQAAVARARRAQPAWAQTTFAQRRSLLRSLLDFIVDNQATICAVSSRDTGKTTVDGCFGEILTTLERLRWTIANGEEVLRPEERWPGPMMCYKTARVEYRPCGVVAALVSWNYP</sequence>
<organism evidence="3 4">
    <name type="scientific">Olpidium bornovanus</name>
    <dbReference type="NCBI Taxonomy" id="278681"/>
    <lineage>
        <taxon>Eukaryota</taxon>
        <taxon>Fungi</taxon>
        <taxon>Fungi incertae sedis</taxon>
        <taxon>Olpidiomycota</taxon>
        <taxon>Olpidiomycotina</taxon>
        <taxon>Olpidiomycetes</taxon>
        <taxon>Olpidiales</taxon>
        <taxon>Olpidiaceae</taxon>
        <taxon>Olpidium</taxon>
    </lineage>
</organism>
<comment type="similarity">
    <text evidence="1">Belongs to the aldehyde dehydrogenase family.</text>
</comment>
<name>A0A8H8DLH0_9FUNG</name>
<keyword evidence="4" id="KW-1185">Reference proteome</keyword>